<accession>A0A0M2V3S5</accession>
<dbReference type="AlphaFoldDB" id="A0A0M2V3S5"/>
<dbReference type="Proteomes" id="UP000034228">
    <property type="component" value="Unassembled WGS sequence"/>
</dbReference>
<gene>
    <name evidence="1" type="ORF">WG68_13065</name>
</gene>
<proteinExistence type="predicted"/>
<dbReference type="OrthoDB" id="5817494at2"/>
<reference evidence="1 2" key="1">
    <citation type="submission" date="2015-03" db="EMBL/GenBank/DDBJ databases">
        <title>Draft genome sequences of two protease-producing strains of Arsukibacterium isolated from two cold and alkaline environments.</title>
        <authorList>
            <person name="Lylloff J.E."/>
            <person name="Skov L.B."/>
            <person name="Jepsen M."/>
            <person name="Hallin P.F."/>
            <person name="Sorensen S.J."/>
            <person name="Stougaard P."/>
            <person name="Glaring M.A."/>
        </authorList>
    </citation>
    <scope>NUCLEOTIDE SEQUENCE [LARGE SCALE GENOMIC DNA]</scope>
    <source>
        <strain evidence="1 2">GCM72</strain>
    </source>
</reference>
<keyword evidence="2" id="KW-1185">Reference proteome</keyword>
<organism evidence="1 2">
    <name type="scientific">Arsukibacterium ikkense</name>
    <dbReference type="NCBI Taxonomy" id="336831"/>
    <lineage>
        <taxon>Bacteria</taxon>
        <taxon>Pseudomonadati</taxon>
        <taxon>Pseudomonadota</taxon>
        <taxon>Gammaproteobacteria</taxon>
        <taxon>Chromatiales</taxon>
        <taxon>Chromatiaceae</taxon>
        <taxon>Arsukibacterium</taxon>
    </lineage>
</organism>
<name>A0A0M2V3S5_9GAMM</name>
<protein>
    <submittedName>
        <fullName evidence="1">Uncharacterized protein</fullName>
    </submittedName>
</protein>
<dbReference type="RefSeq" id="WP_046558140.1">
    <property type="nucleotide sequence ID" value="NZ_LAHO01000012.1"/>
</dbReference>
<comment type="caution">
    <text evidence="1">The sequence shown here is derived from an EMBL/GenBank/DDBJ whole genome shotgun (WGS) entry which is preliminary data.</text>
</comment>
<dbReference type="EMBL" id="LAHO01000012">
    <property type="protein sequence ID" value="KKO45059.1"/>
    <property type="molecule type" value="Genomic_DNA"/>
</dbReference>
<evidence type="ECO:0000313" key="2">
    <source>
        <dbReference type="Proteomes" id="UP000034228"/>
    </source>
</evidence>
<dbReference type="STRING" id="336831.WG68_13065"/>
<sequence>MKCPTIVNLELSESSLEAIKEIAELSDLEKLARSALLFGQLWSIFGGASKKGASGSGLEQYEKSLAFKVASSDTAQSGYAIYASNWELFFKANSSLSAIKLSQIEKIAFRQASLHFQKPKEYQFWRAIYLGCSIDE</sequence>
<evidence type="ECO:0000313" key="1">
    <source>
        <dbReference type="EMBL" id="KKO45059.1"/>
    </source>
</evidence>